<dbReference type="InterPro" id="IPR036779">
    <property type="entry name" value="LysM_dom_sf"/>
</dbReference>
<feature type="domain" description="LysM" evidence="3">
    <location>
        <begin position="165"/>
        <end position="209"/>
    </location>
</feature>
<dbReference type="CDD" id="cd12797">
    <property type="entry name" value="M23_peptidase"/>
    <property type="match status" value="1"/>
</dbReference>
<dbReference type="Gene3D" id="2.70.70.10">
    <property type="entry name" value="Glucose Permease (Domain IIA)"/>
    <property type="match status" value="1"/>
</dbReference>
<dbReference type="InterPro" id="IPR016047">
    <property type="entry name" value="M23ase_b-sheet_dom"/>
</dbReference>
<dbReference type="SMART" id="SM00257">
    <property type="entry name" value="LysM"/>
    <property type="match status" value="2"/>
</dbReference>
<dbReference type="SUPFAM" id="SSF54106">
    <property type="entry name" value="LysM domain"/>
    <property type="match status" value="1"/>
</dbReference>
<accession>A0ABT2ZJR0</accession>
<keyword evidence="5" id="KW-1185">Reference proteome</keyword>
<evidence type="ECO:0000256" key="2">
    <source>
        <dbReference type="SAM" id="SignalP"/>
    </source>
</evidence>
<dbReference type="PANTHER" id="PTHR21666">
    <property type="entry name" value="PEPTIDASE-RELATED"/>
    <property type="match status" value="1"/>
</dbReference>
<feature type="chain" id="PRO_5046310985" evidence="2">
    <location>
        <begin position="24"/>
        <end position="384"/>
    </location>
</feature>
<feature type="compositionally biased region" description="Polar residues" evidence="1">
    <location>
        <begin position="261"/>
        <end position="270"/>
    </location>
</feature>
<comment type="caution">
    <text evidence="4">The sequence shown here is derived from an EMBL/GenBank/DDBJ whole genome shotgun (WGS) entry which is preliminary data.</text>
</comment>
<reference evidence="4 5" key="1">
    <citation type="submission" date="2022-10" db="EMBL/GenBank/DDBJ databases">
        <title>Defluviimonas sp. nov., isolated from ocean surface sediments.</title>
        <authorList>
            <person name="He W."/>
            <person name="Wang L."/>
            <person name="Zhang D.-F."/>
        </authorList>
    </citation>
    <scope>NUCLEOTIDE SEQUENCE [LARGE SCALE GENOMIC DNA]</scope>
    <source>
        <strain evidence="4 5">WL0050</strain>
    </source>
</reference>
<dbReference type="PANTHER" id="PTHR21666:SF290">
    <property type="entry name" value="PEPTIDASE M23 DOMAIN PROTEIN"/>
    <property type="match status" value="1"/>
</dbReference>
<evidence type="ECO:0000313" key="5">
    <source>
        <dbReference type="Proteomes" id="UP001652564"/>
    </source>
</evidence>
<evidence type="ECO:0000256" key="1">
    <source>
        <dbReference type="SAM" id="MobiDB-lite"/>
    </source>
</evidence>
<evidence type="ECO:0000313" key="4">
    <source>
        <dbReference type="EMBL" id="MCV2870976.1"/>
    </source>
</evidence>
<organism evidence="4 5">
    <name type="scientific">Albidovulum litorale</name>
    <dbReference type="NCBI Taxonomy" id="2984134"/>
    <lineage>
        <taxon>Bacteria</taxon>
        <taxon>Pseudomonadati</taxon>
        <taxon>Pseudomonadota</taxon>
        <taxon>Alphaproteobacteria</taxon>
        <taxon>Rhodobacterales</taxon>
        <taxon>Paracoccaceae</taxon>
        <taxon>Albidovulum</taxon>
    </lineage>
</organism>
<feature type="region of interest" description="Disordered" evidence="1">
    <location>
        <begin position="211"/>
        <end position="272"/>
    </location>
</feature>
<dbReference type="RefSeq" id="WP_263738169.1">
    <property type="nucleotide sequence ID" value="NZ_JAOWKZ010000001.1"/>
</dbReference>
<dbReference type="InterPro" id="IPR018392">
    <property type="entry name" value="LysM"/>
</dbReference>
<dbReference type="Proteomes" id="UP001652564">
    <property type="component" value="Unassembled WGS sequence"/>
</dbReference>
<dbReference type="Pfam" id="PF01551">
    <property type="entry name" value="Peptidase_M23"/>
    <property type="match status" value="1"/>
</dbReference>
<dbReference type="InterPro" id="IPR011055">
    <property type="entry name" value="Dup_hybrid_motif"/>
</dbReference>
<name>A0ABT2ZJR0_9RHOB</name>
<gene>
    <name evidence="4" type="ORF">OEZ71_01575</name>
</gene>
<dbReference type="Pfam" id="PF01476">
    <property type="entry name" value="LysM"/>
    <property type="match status" value="2"/>
</dbReference>
<proteinExistence type="predicted"/>
<protein>
    <submittedName>
        <fullName evidence="4">Peptidoglycan DD-metalloendopeptidase family protein</fullName>
    </submittedName>
</protein>
<dbReference type="SUPFAM" id="SSF51261">
    <property type="entry name" value="Duplicated hybrid motif"/>
    <property type="match status" value="1"/>
</dbReference>
<dbReference type="InterPro" id="IPR050570">
    <property type="entry name" value="Cell_wall_metabolism_enzyme"/>
</dbReference>
<dbReference type="CDD" id="cd00118">
    <property type="entry name" value="LysM"/>
    <property type="match status" value="1"/>
</dbReference>
<evidence type="ECO:0000259" key="3">
    <source>
        <dbReference type="PROSITE" id="PS51782"/>
    </source>
</evidence>
<dbReference type="Gene3D" id="3.10.350.10">
    <property type="entry name" value="LysM domain"/>
    <property type="match status" value="2"/>
</dbReference>
<sequence length="384" mass="39784">MIISRPTVFLRAALLGGSVLALAACDPDGNFDLDMRNFGQTDFDTTSAANQATQPRPTPDARGVLTYPNYQVVVARRGDTVESVAARVGIAPVELASHNAIAPGTLLREGEVLALPRNVGGALTPAAPGTIDVTTIASGAIDRAGGTPTTVTRQPSSTIAATEPIRHRVMRGETAYSVARLYNVDVKALADWNGLGPDLTVREGQTLLIPVTSSAGAPRDIVTAPGEGSPTPTPPSASTPLPDETTQPAAKPVETPKQPDLGSQTTSASKSKLAMPLQGNIIRGYSAKTKGIDLAAAAGTTVSAADDGQVAVVTKDTQEVTVIVVRHADNLLTFYANVSDLKVKKGDKVKRGQPIASVAKSDPAFLRFGVSIGPNSVDPTPYLQ</sequence>
<feature type="signal peptide" evidence="2">
    <location>
        <begin position="1"/>
        <end position="23"/>
    </location>
</feature>
<dbReference type="PROSITE" id="PS51782">
    <property type="entry name" value="LYSM"/>
    <property type="match status" value="1"/>
</dbReference>
<dbReference type="EMBL" id="JAOWKZ010000001">
    <property type="protein sequence ID" value="MCV2870976.1"/>
    <property type="molecule type" value="Genomic_DNA"/>
</dbReference>
<keyword evidence="2" id="KW-0732">Signal</keyword>
<dbReference type="PROSITE" id="PS51257">
    <property type="entry name" value="PROKAR_LIPOPROTEIN"/>
    <property type="match status" value="1"/>
</dbReference>